<feature type="compositionally biased region" description="Low complexity" evidence="1">
    <location>
        <begin position="136"/>
        <end position="146"/>
    </location>
</feature>
<dbReference type="AlphaFoldDB" id="A0AAN7BXX0"/>
<keyword evidence="2" id="KW-0472">Membrane</keyword>
<keyword evidence="4" id="KW-1185">Reference proteome</keyword>
<dbReference type="SUPFAM" id="SSF81995">
    <property type="entry name" value="beta-sandwich domain of Sec23/24"/>
    <property type="match status" value="1"/>
</dbReference>
<proteinExistence type="predicted"/>
<evidence type="ECO:0000256" key="2">
    <source>
        <dbReference type="SAM" id="Phobius"/>
    </source>
</evidence>
<reference evidence="3" key="2">
    <citation type="submission" date="2023-05" db="EMBL/GenBank/DDBJ databases">
        <authorList>
            <consortium name="Lawrence Berkeley National Laboratory"/>
            <person name="Steindorff A."/>
            <person name="Hensen N."/>
            <person name="Bonometti L."/>
            <person name="Westerberg I."/>
            <person name="Brannstrom I.O."/>
            <person name="Guillou S."/>
            <person name="Cros-Aarteil S."/>
            <person name="Calhoun S."/>
            <person name="Haridas S."/>
            <person name="Kuo A."/>
            <person name="Mondo S."/>
            <person name="Pangilinan J."/>
            <person name="Riley R."/>
            <person name="Labutti K."/>
            <person name="Andreopoulos B."/>
            <person name="Lipzen A."/>
            <person name="Chen C."/>
            <person name="Yanf M."/>
            <person name="Daum C."/>
            <person name="Ng V."/>
            <person name="Clum A."/>
            <person name="Ohm R."/>
            <person name="Martin F."/>
            <person name="Silar P."/>
            <person name="Natvig D."/>
            <person name="Lalanne C."/>
            <person name="Gautier V."/>
            <person name="Ament-Velasquez S.L."/>
            <person name="Kruys A."/>
            <person name="Hutchinson M.I."/>
            <person name="Powell A.J."/>
            <person name="Barry K."/>
            <person name="Miller A.N."/>
            <person name="Grigoriev I.V."/>
            <person name="Debuchy R."/>
            <person name="Gladieux P."/>
            <person name="Thoren M.H."/>
            <person name="Johannesson H."/>
        </authorList>
    </citation>
    <scope>NUCLEOTIDE SEQUENCE</scope>
    <source>
        <strain evidence="3">CBS 990.96</strain>
    </source>
</reference>
<organism evidence="3 4">
    <name type="scientific">Podospora fimiseda</name>
    <dbReference type="NCBI Taxonomy" id="252190"/>
    <lineage>
        <taxon>Eukaryota</taxon>
        <taxon>Fungi</taxon>
        <taxon>Dikarya</taxon>
        <taxon>Ascomycota</taxon>
        <taxon>Pezizomycotina</taxon>
        <taxon>Sordariomycetes</taxon>
        <taxon>Sordariomycetidae</taxon>
        <taxon>Sordariales</taxon>
        <taxon>Podosporaceae</taxon>
        <taxon>Podospora</taxon>
    </lineage>
</organism>
<evidence type="ECO:0008006" key="5">
    <source>
        <dbReference type="Google" id="ProtNLM"/>
    </source>
</evidence>
<keyword evidence="2" id="KW-0812">Transmembrane</keyword>
<name>A0AAN7BXX0_9PEZI</name>
<gene>
    <name evidence="3" type="ORF">QBC38DRAFT_451337</name>
</gene>
<evidence type="ECO:0000313" key="4">
    <source>
        <dbReference type="Proteomes" id="UP001301958"/>
    </source>
</evidence>
<feature type="region of interest" description="Disordered" evidence="1">
    <location>
        <begin position="1"/>
        <end position="146"/>
    </location>
</feature>
<feature type="transmembrane region" description="Helical" evidence="2">
    <location>
        <begin position="162"/>
        <end position="184"/>
    </location>
</feature>
<reference evidence="3" key="1">
    <citation type="journal article" date="2023" name="Mol. Phylogenet. Evol.">
        <title>Genome-scale phylogeny and comparative genomics of the fungal order Sordariales.</title>
        <authorList>
            <person name="Hensen N."/>
            <person name="Bonometti L."/>
            <person name="Westerberg I."/>
            <person name="Brannstrom I.O."/>
            <person name="Guillou S."/>
            <person name="Cros-Aarteil S."/>
            <person name="Calhoun S."/>
            <person name="Haridas S."/>
            <person name="Kuo A."/>
            <person name="Mondo S."/>
            <person name="Pangilinan J."/>
            <person name="Riley R."/>
            <person name="LaButti K."/>
            <person name="Andreopoulos B."/>
            <person name="Lipzen A."/>
            <person name="Chen C."/>
            <person name="Yan M."/>
            <person name="Daum C."/>
            <person name="Ng V."/>
            <person name="Clum A."/>
            <person name="Steindorff A."/>
            <person name="Ohm R.A."/>
            <person name="Martin F."/>
            <person name="Silar P."/>
            <person name="Natvig D.O."/>
            <person name="Lalanne C."/>
            <person name="Gautier V."/>
            <person name="Ament-Velasquez S.L."/>
            <person name="Kruys A."/>
            <person name="Hutchinson M.I."/>
            <person name="Powell A.J."/>
            <person name="Barry K."/>
            <person name="Miller A.N."/>
            <person name="Grigoriev I.V."/>
            <person name="Debuchy R."/>
            <person name="Gladieux P."/>
            <person name="Hiltunen Thoren M."/>
            <person name="Johannesson H."/>
        </authorList>
    </citation>
    <scope>NUCLEOTIDE SEQUENCE</scope>
    <source>
        <strain evidence="3">CBS 990.96</strain>
    </source>
</reference>
<comment type="caution">
    <text evidence="3">The sequence shown here is derived from an EMBL/GenBank/DDBJ whole genome shotgun (WGS) entry which is preliminary data.</text>
</comment>
<accession>A0AAN7BXX0</accession>
<dbReference type="EMBL" id="MU865293">
    <property type="protein sequence ID" value="KAK4231322.1"/>
    <property type="molecule type" value="Genomic_DNA"/>
</dbReference>
<sequence>MAATYDTGLEPTRQDYPEVASQREPQQYHGQPYEQQQQSYQTQIQAQPYDQQHSAYSQPNQQWQQQWQQQQQPYQPSHPLQYTDNYHSHQSADTIKPENPFESSHSAPSSTYVSSPYSSHVQPAASTGSVRGAGGTTTKTAATNNTNKPVPILAMKICGCGILVFVLSCIIALLSAAVIGLSAATGIESQRANENESKLAEARSSLSTSTVVVTTSTFTATPTSLAFIDDGCAETTTATNGSTYVAYSQFGSIKFTRYCNRDAEGEVIYSLFTSSFSTCMDACAAYTMFIPRNFGNAEKATCTAVSFIPEWVDKAFASKSKAKGNCYMKAGPQNLTTLVVPDKTVDVHAAILAVGT</sequence>
<evidence type="ECO:0000313" key="3">
    <source>
        <dbReference type="EMBL" id="KAK4231322.1"/>
    </source>
</evidence>
<feature type="compositionally biased region" description="Polar residues" evidence="1">
    <location>
        <begin position="78"/>
        <end position="93"/>
    </location>
</feature>
<feature type="compositionally biased region" description="Low complexity" evidence="1">
    <location>
        <begin position="58"/>
        <end position="75"/>
    </location>
</feature>
<protein>
    <recommendedName>
        <fullName evidence="5">Apple domain-containing protein</fullName>
    </recommendedName>
</protein>
<keyword evidence="2" id="KW-1133">Transmembrane helix</keyword>
<feature type="compositionally biased region" description="Low complexity" evidence="1">
    <location>
        <begin position="25"/>
        <end position="49"/>
    </location>
</feature>
<feature type="compositionally biased region" description="Low complexity" evidence="1">
    <location>
        <begin position="103"/>
        <end position="121"/>
    </location>
</feature>
<evidence type="ECO:0000256" key="1">
    <source>
        <dbReference type="SAM" id="MobiDB-lite"/>
    </source>
</evidence>
<dbReference type="Proteomes" id="UP001301958">
    <property type="component" value="Unassembled WGS sequence"/>
</dbReference>